<dbReference type="RefSeq" id="WP_149891494.1">
    <property type="nucleotide sequence ID" value="NZ_JBHUFA010000001.1"/>
</dbReference>
<keyword evidence="4 6" id="KW-1133">Transmembrane helix</keyword>
<comment type="subcellular location">
    <subcellularLocation>
        <location evidence="1 6">Cell membrane</location>
        <topology evidence="1 6">Multi-pass membrane protein</topology>
    </subcellularLocation>
</comment>
<feature type="transmembrane region" description="Helical" evidence="6">
    <location>
        <begin position="392"/>
        <end position="409"/>
    </location>
</feature>
<name>A0ABW4JSR0_9HYPH</name>
<proteinExistence type="inferred from homology"/>
<dbReference type="SUPFAM" id="SSF161098">
    <property type="entry name" value="MetI-like"/>
    <property type="match status" value="1"/>
</dbReference>
<dbReference type="PROSITE" id="PS50928">
    <property type="entry name" value="ABC_TM1"/>
    <property type="match status" value="1"/>
</dbReference>
<dbReference type="Pfam" id="PF00528">
    <property type="entry name" value="BPD_transp_1"/>
    <property type="match status" value="1"/>
</dbReference>
<dbReference type="NCBIfam" id="TIGR01097">
    <property type="entry name" value="PhnE"/>
    <property type="match status" value="1"/>
</dbReference>
<dbReference type="InterPro" id="IPR005769">
    <property type="entry name" value="PhnE/PtxC"/>
</dbReference>
<evidence type="ECO:0000259" key="7">
    <source>
        <dbReference type="PROSITE" id="PS50928"/>
    </source>
</evidence>
<gene>
    <name evidence="8" type="primary">phnE</name>
    <name evidence="8" type="ORF">ACFSC7_04070</name>
</gene>
<keyword evidence="3 6" id="KW-0812">Transmembrane</keyword>
<evidence type="ECO:0000256" key="2">
    <source>
        <dbReference type="ARBA" id="ARBA00022448"/>
    </source>
</evidence>
<comment type="similarity">
    <text evidence="6">Belongs to the binding-protein-dependent transport system permease family.</text>
</comment>
<feature type="transmembrane region" description="Helical" evidence="6">
    <location>
        <begin position="28"/>
        <end position="48"/>
    </location>
</feature>
<dbReference type="CDD" id="cd06261">
    <property type="entry name" value="TM_PBP2"/>
    <property type="match status" value="1"/>
</dbReference>
<comment type="caution">
    <text evidence="8">The sequence shown here is derived from an EMBL/GenBank/DDBJ whole genome shotgun (WGS) entry which is preliminary data.</text>
</comment>
<feature type="domain" description="ABC transmembrane type-1" evidence="7">
    <location>
        <begin position="255"/>
        <end position="439"/>
    </location>
</feature>
<keyword evidence="9" id="KW-1185">Reference proteome</keyword>
<evidence type="ECO:0000256" key="3">
    <source>
        <dbReference type="ARBA" id="ARBA00022692"/>
    </source>
</evidence>
<dbReference type="EMBL" id="JBHUFA010000001">
    <property type="protein sequence ID" value="MFD1694679.1"/>
    <property type="molecule type" value="Genomic_DNA"/>
</dbReference>
<dbReference type="InterPro" id="IPR000515">
    <property type="entry name" value="MetI-like"/>
</dbReference>
<keyword evidence="5 6" id="KW-0472">Membrane</keyword>
<evidence type="ECO:0000256" key="6">
    <source>
        <dbReference type="RuleBase" id="RU363032"/>
    </source>
</evidence>
<protein>
    <submittedName>
        <fullName evidence="8">Phosphonate ABC transporter, permease protein PhnE</fullName>
    </submittedName>
</protein>
<dbReference type="Proteomes" id="UP001597327">
    <property type="component" value="Unassembled WGS sequence"/>
</dbReference>
<feature type="transmembrane region" description="Helical" evidence="6">
    <location>
        <begin position="307"/>
        <end position="330"/>
    </location>
</feature>
<dbReference type="InterPro" id="IPR035906">
    <property type="entry name" value="MetI-like_sf"/>
</dbReference>
<organism evidence="8 9">
    <name type="scientific">Roseibium aestuarii</name>
    <dbReference type="NCBI Taxonomy" id="2600299"/>
    <lineage>
        <taxon>Bacteria</taxon>
        <taxon>Pseudomonadati</taxon>
        <taxon>Pseudomonadota</taxon>
        <taxon>Alphaproteobacteria</taxon>
        <taxon>Hyphomicrobiales</taxon>
        <taxon>Stappiaceae</taxon>
        <taxon>Roseibium</taxon>
    </lineage>
</organism>
<feature type="transmembrane region" description="Helical" evidence="6">
    <location>
        <begin position="421"/>
        <end position="442"/>
    </location>
</feature>
<feature type="transmembrane region" description="Helical" evidence="6">
    <location>
        <begin position="251"/>
        <end position="278"/>
    </location>
</feature>
<sequence length="449" mass="49684">MTSLTASRIDALSARHPGVIDRPLSARLIPLGAFVALLAYLATCFITFDLPGVMRGFRGDMVQLFFLDSFAHKIHVVRRLTDDRFTANLEGARFAQYDPLPDWVQQGPGPDRIELGAAGWVDVTADTVSYFEPGRDLPWVIHYAKGEVPTLRNVPAGEPVPDWIRASEIQVDMRPSAFARIWITKSKIEIHRYFIGWENFFFDFSSPLAGKSISEIVSLAASGERIDPARSNLSLIASEFWNNEDWQHGEVAYALLQTVIMAVVGTLLAGILALPLAFAAARNINASGLARFGLRRGFDFLRGIDTLIWSLIFIRAFGLGPLSGIFAIVFTDTGAFGKLFSEAIENADRKQVEGIQATGASPVQKYRFGVFPQILPLFISQVLYFLESNTRSATVIGALGAGGIGLKLLETIRTRQDWENTLYIILLTIAVVILMDQFSGWLRRKLIDG</sequence>
<reference evidence="9" key="1">
    <citation type="journal article" date="2019" name="Int. J. Syst. Evol. Microbiol.">
        <title>The Global Catalogue of Microorganisms (GCM) 10K type strain sequencing project: providing services to taxonomists for standard genome sequencing and annotation.</title>
        <authorList>
            <consortium name="The Broad Institute Genomics Platform"/>
            <consortium name="The Broad Institute Genome Sequencing Center for Infectious Disease"/>
            <person name="Wu L."/>
            <person name="Ma J."/>
        </authorList>
    </citation>
    <scope>NUCLEOTIDE SEQUENCE [LARGE SCALE GENOMIC DNA]</scope>
    <source>
        <strain evidence="9">JCM 3369</strain>
    </source>
</reference>
<dbReference type="PANTHER" id="PTHR30043:SF9">
    <property type="entry name" value="PHOSPHONATES TRANSPORT SYSTEM PERMEASE PROTEIN"/>
    <property type="match status" value="1"/>
</dbReference>
<accession>A0ABW4JSR0</accession>
<dbReference type="Gene3D" id="1.10.3720.10">
    <property type="entry name" value="MetI-like"/>
    <property type="match status" value="1"/>
</dbReference>
<dbReference type="PANTHER" id="PTHR30043">
    <property type="entry name" value="PHOSPHONATES TRANSPORT SYSTEM PERMEASE PROTEIN"/>
    <property type="match status" value="1"/>
</dbReference>
<keyword evidence="2 6" id="KW-0813">Transport</keyword>
<evidence type="ECO:0000313" key="8">
    <source>
        <dbReference type="EMBL" id="MFD1694679.1"/>
    </source>
</evidence>
<evidence type="ECO:0000313" key="9">
    <source>
        <dbReference type="Proteomes" id="UP001597327"/>
    </source>
</evidence>
<evidence type="ECO:0000256" key="1">
    <source>
        <dbReference type="ARBA" id="ARBA00004651"/>
    </source>
</evidence>
<evidence type="ECO:0000256" key="4">
    <source>
        <dbReference type="ARBA" id="ARBA00022989"/>
    </source>
</evidence>
<evidence type="ECO:0000256" key="5">
    <source>
        <dbReference type="ARBA" id="ARBA00023136"/>
    </source>
</evidence>